<protein>
    <submittedName>
        <fullName evidence="3">SGNH/GDSL hydrolase family protein</fullName>
    </submittedName>
</protein>
<evidence type="ECO:0000313" key="4">
    <source>
        <dbReference type="Proteomes" id="UP001464891"/>
    </source>
</evidence>
<dbReference type="Proteomes" id="UP001464891">
    <property type="component" value="Unassembled WGS sequence"/>
</dbReference>
<dbReference type="GO" id="GO:0016787">
    <property type="term" value="F:hydrolase activity"/>
    <property type="evidence" value="ECO:0007669"/>
    <property type="project" value="UniProtKB-KW"/>
</dbReference>
<dbReference type="Gene3D" id="3.40.50.1110">
    <property type="entry name" value="SGNH hydrolase"/>
    <property type="match status" value="1"/>
</dbReference>
<dbReference type="InterPro" id="IPR013830">
    <property type="entry name" value="SGNH_hydro"/>
</dbReference>
<organism evidence="3 4">
    <name type="scientific">Trichocoleus desertorum GB2-A4</name>
    <dbReference type="NCBI Taxonomy" id="2933944"/>
    <lineage>
        <taxon>Bacteria</taxon>
        <taxon>Bacillati</taxon>
        <taxon>Cyanobacteriota</taxon>
        <taxon>Cyanophyceae</taxon>
        <taxon>Leptolyngbyales</taxon>
        <taxon>Trichocoleusaceae</taxon>
        <taxon>Trichocoleus</taxon>
    </lineage>
</organism>
<evidence type="ECO:0000256" key="1">
    <source>
        <dbReference type="SAM" id="Phobius"/>
    </source>
</evidence>
<proteinExistence type="predicted"/>
<dbReference type="RefSeq" id="WP_370527467.1">
    <property type="nucleotide sequence ID" value="NZ_JAMPKM010000002.1"/>
</dbReference>
<dbReference type="EMBL" id="JAMPKM010000002">
    <property type="protein sequence ID" value="MEP0816493.1"/>
    <property type="molecule type" value="Genomic_DNA"/>
</dbReference>
<comment type="caution">
    <text evidence="3">The sequence shown here is derived from an EMBL/GenBank/DDBJ whole genome shotgun (WGS) entry which is preliminary data.</text>
</comment>
<keyword evidence="3" id="KW-0378">Hydrolase</keyword>
<keyword evidence="1" id="KW-0812">Transmembrane</keyword>
<name>A0ABV0J3Z1_9CYAN</name>
<keyword evidence="4" id="KW-1185">Reference proteome</keyword>
<dbReference type="SUPFAM" id="SSF52266">
    <property type="entry name" value="SGNH hydrolase"/>
    <property type="match status" value="1"/>
</dbReference>
<reference evidence="3 4" key="1">
    <citation type="submission" date="2022-04" db="EMBL/GenBank/DDBJ databases">
        <title>Positive selection, recombination, and allopatry shape intraspecific diversity of widespread and dominant cyanobacteria.</title>
        <authorList>
            <person name="Wei J."/>
            <person name="Shu W."/>
            <person name="Hu C."/>
        </authorList>
    </citation>
    <scope>NUCLEOTIDE SEQUENCE [LARGE SCALE GENOMIC DNA]</scope>
    <source>
        <strain evidence="3 4">GB2-A4</strain>
    </source>
</reference>
<sequence length="341" mass="37722">MLQIELSTVNIAGLLLAGLVGLIILLELGLRLLFGFGKPLIYLADPDIGYLLAPNQQTRRFGNRIAINQYSMRSPAIAPSAAPSTLRILLLGDSVANGGWWTDQTKIISEILQQRLQPGLQGTRWQQVEVLNASANSWGPRNELAYLKRFGSFEAQVVVLLLNTDDLFATAPSSLQVGNDINYPDRKPPLALAEVLGRYLFPPAPNPDFKAKFKAVQAESGDRVGFNLTAIQQIHNLVQSQGGQLLLAMTPLLRETTAKGGPRDYEQKARQRFLDFTEREQIIYVDFLPSFNAVTQPETLYRDHIHLSPAGNQLVSATMQRSLQQTILDRSTSQTSSDPES</sequence>
<gene>
    <name evidence="3" type="ORF">NC998_05220</name>
</gene>
<feature type="transmembrane region" description="Helical" evidence="1">
    <location>
        <begin position="12"/>
        <end position="34"/>
    </location>
</feature>
<evidence type="ECO:0000259" key="2">
    <source>
        <dbReference type="Pfam" id="PF13472"/>
    </source>
</evidence>
<feature type="domain" description="SGNH hydrolase-type esterase" evidence="2">
    <location>
        <begin position="90"/>
        <end position="314"/>
    </location>
</feature>
<keyword evidence="1" id="KW-0472">Membrane</keyword>
<dbReference type="InterPro" id="IPR036514">
    <property type="entry name" value="SGNH_hydro_sf"/>
</dbReference>
<accession>A0ABV0J3Z1</accession>
<evidence type="ECO:0000313" key="3">
    <source>
        <dbReference type="EMBL" id="MEP0816493.1"/>
    </source>
</evidence>
<dbReference type="Pfam" id="PF13472">
    <property type="entry name" value="Lipase_GDSL_2"/>
    <property type="match status" value="1"/>
</dbReference>
<keyword evidence="1" id="KW-1133">Transmembrane helix</keyword>